<dbReference type="InterPro" id="IPR036291">
    <property type="entry name" value="NAD(P)-bd_dom_sf"/>
</dbReference>
<dbReference type="PANTHER" id="PTHR31650">
    <property type="entry name" value="O-ACYLTRANSFERASE (WSD1-LIKE) FAMILY PROTEIN"/>
    <property type="match status" value="1"/>
</dbReference>
<gene>
    <name evidence="2" type="ORF">DCAR_025163</name>
</gene>
<dbReference type="AlphaFoldDB" id="A0A164TWU9"/>
<dbReference type="Gene3D" id="3.40.50.720">
    <property type="entry name" value="NAD(P)-binding Rossmann-like Domain"/>
    <property type="match status" value="1"/>
</dbReference>
<organism evidence="2">
    <name type="scientific">Daucus carota subsp. sativus</name>
    <name type="common">Carrot</name>
    <dbReference type="NCBI Taxonomy" id="79200"/>
    <lineage>
        <taxon>Eukaryota</taxon>
        <taxon>Viridiplantae</taxon>
        <taxon>Streptophyta</taxon>
        <taxon>Embryophyta</taxon>
        <taxon>Tracheophyta</taxon>
        <taxon>Spermatophyta</taxon>
        <taxon>Magnoliopsida</taxon>
        <taxon>eudicotyledons</taxon>
        <taxon>Gunneridae</taxon>
        <taxon>Pentapetalae</taxon>
        <taxon>asterids</taxon>
        <taxon>campanulids</taxon>
        <taxon>Apiales</taxon>
        <taxon>Apiaceae</taxon>
        <taxon>Apioideae</taxon>
        <taxon>Scandiceae</taxon>
        <taxon>Daucinae</taxon>
        <taxon>Daucus</taxon>
        <taxon>Daucus sect. Daucus</taxon>
    </lineage>
</organism>
<dbReference type="SUPFAM" id="SSF51735">
    <property type="entry name" value="NAD(P)-binding Rossmann-fold domains"/>
    <property type="match status" value="1"/>
</dbReference>
<proteinExistence type="predicted"/>
<protein>
    <recommendedName>
        <fullName evidence="1">O-acyltransferase WSD1 C-terminal domain-containing protein</fullName>
    </recommendedName>
</protein>
<evidence type="ECO:0000313" key="2">
    <source>
        <dbReference type="EMBL" id="KZM88088.1"/>
    </source>
</evidence>
<sequence>MVEVVQEGCIINISSSAGNDTCLEVVPIPKLSHVGDSSDPLEFIREVHKTMDRKKKSSAVYMTSSLIKCVGKFRGPEVAAKLIHSTLKDSSIALPNLIGAVEQMAIQNHPVKGFYFTVAGVPVSTGFAIVSYIGKPRVAIASEKGYIDADKFKSCILEAFYIICFCKCIDNCIEAGELISAPKPGGGTKSSLYLSVEGWNNVVRTNLTGSWLVSKYVGLHMVEVVQEGCIINISSSSGNDTCLEAVAAKLLHSTLKDSSITLSNLIGAVEQMAIQNHPVKGFYFTVAGVPVSIGFAIVSYIGKPRVAIASEKGYIDADKFKSCILEAFYIICKIIADV</sequence>
<dbReference type="PANTHER" id="PTHR31650:SF34">
    <property type="entry name" value="O-ACYLTRANSFERASE WSD1-LIKE ISOFORM X1"/>
    <property type="match status" value="1"/>
</dbReference>
<reference evidence="2" key="1">
    <citation type="journal article" date="2016" name="Nat. Genet.">
        <title>A high-quality carrot genome assembly provides new insights into carotenoid accumulation and asterid genome evolution.</title>
        <authorList>
            <person name="Iorizzo M."/>
            <person name="Ellison S."/>
            <person name="Senalik D."/>
            <person name="Zeng P."/>
            <person name="Satapoomin P."/>
            <person name="Huang J."/>
            <person name="Bowman M."/>
            <person name="Iovene M."/>
            <person name="Sanseverino W."/>
            <person name="Cavagnaro P."/>
            <person name="Yildiz M."/>
            <person name="Macko-Podgorni A."/>
            <person name="Moranska E."/>
            <person name="Grzebelus E."/>
            <person name="Grzebelus D."/>
            <person name="Ashrafi H."/>
            <person name="Zheng Z."/>
            <person name="Cheng S."/>
            <person name="Spooner D."/>
            <person name="Van Deynze A."/>
            <person name="Simon P."/>
        </authorList>
    </citation>
    <scope>NUCLEOTIDE SEQUENCE [LARGE SCALE GENOMIC DNA]</scope>
    <source>
        <tissue evidence="2">Leaf</tissue>
    </source>
</reference>
<comment type="caution">
    <text evidence="2">The sequence shown here is derived from an EMBL/GenBank/DDBJ whole genome shotgun (WGS) entry which is preliminary data.</text>
</comment>
<dbReference type="Gramene" id="KZM88088">
    <property type="protein sequence ID" value="KZM88088"/>
    <property type="gene ID" value="DCAR_025163"/>
</dbReference>
<feature type="domain" description="O-acyltransferase WSD1 C-terminal" evidence="1">
    <location>
        <begin position="242"/>
        <end position="330"/>
    </location>
</feature>
<feature type="domain" description="O-acyltransferase WSD1 C-terminal" evidence="1">
    <location>
        <begin position="18"/>
        <end position="162"/>
    </location>
</feature>
<dbReference type="GO" id="GO:0019432">
    <property type="term" value="P:triglyceride biosynthetic process"/>
    <property type="evidence" value="ECO:0007669"/>
    <property type="project" value="TreeGrafter"/>
</dbReference>
<dbReference type="EMBL" id="LNRQ01000007">
    <property type="protein sequence ID" value="KZM88088.1"/>
    <property type="molecule type" value="Genomic_DNA"/>
</dbReference>
<name>A0A164TWU9_DAUCS</name>
<dbReference type="InterPro" id="IPR009721">
    <property type="entry name" value="O-acyltransferase_WSD1_C"/>
</dbReference>
<dbReference type="InterPro" id="IPR045034">
    <property type="entry name" value="O-acyltransferase_WSD1-like"/>
</dbReference>
<dbReference type="Pfam" id="PF06974">
    <property type="entry name" value="WS_DGAT_C"/>
    <property type="match status" value="2"/>
</dbReference>
<dbReference type="STRING" id="79200.A0A164TWU9"/>
<evidence type="ECO:0000259" key="1">
    <source>
        <dbReference type="Pfam" id="PF06974"/>
    </source>
</evidence>
<dbReference type="GO" id="GO:0005886">
    <property type="term" value="C:plasma membrane"/>
    <property type="evidence" value="ECO:0007669"/>
    <property type="project" value="TreeGrafter"/>
</dbReference>
<accession>A0A164TWU9</accession>
<dbReference type="GO" id="GO:0008374">
    <property type="term" value="F:O-acyltransferase activity"/>
    <property type="evidence" value="ECO:0007669"/>
    <property type="project" value="InterPro"/>
</dbReference>